<evidence type="ECO:0000313" key="4">
    <source>
        <dbReference type="Proteomes" id="UP001140453"/>
    </source>
</evidence>
<evidence type="ECO:0000256" key="1">
    <source>
        <dbReference type="ARBA" id="ARBA00023604"/>
    </source>
</evidence>
<organism evidence="3 4">
    <name type="scientific">Gnomoniopsis smithogilvyi</name>
    <dbReference type="NCBI Taxonomy" id="1191159"/>
    <lineage>
        <taxon>Eukaryota</taxon>
        <taxon>Fungi</taxon>
        <taxon>Dikarya</taxon>
        <taxon>Ascomycota</taxon>
        <taxon>Pezizomycotina</taxon>
        <taxon>Sordariomycetes</taxon>
        <taxon>Sordariomycetidae</taxon>
        <taxon>Diaporthales</taxon>
        <taxon>Gnomoniaceae</taxon>
        <taxon>Gnomoniopsis</taxon>
    </lineage>
</organism>
<evidence type="ECO:0000313" key="3">
    <source>
        <dbReference type="EMBL" id="KAJ4391254.1"/>
    </source>
</evidence>
<evidence type="ECO:0008006" key="5">
    <source>
        <dbReference type="Google" id="ProtNLM"/>
    </source>
</evidence>
<dbReference type="NCBIfam" id="NF041278">
    <property type="entry name" value="CmcJ_NvfI_EfuI"/>
    <property type="match status" value="1"/>
</dbReference>
<accession>A0A9W8YS89</accession>
<dbReference type="PANTHER" id="PTHR34598:SF3">
    <property type="entry name" value="OXIDOREDUCTASE AN1597"/>
    <property type="match status" value="1"/>
</dbReference>
<proteinExistence type="inferred from homology"/>
<dbReference type="OrthoDB" id="412788at2759"/>
<comment type="similarity">
    <text evidence="1">Belongs to the asaB hydroxylase/desaturase family.</text>
</comment>
<dbReference type="EMBL" id="JAPEVB010000003">
    <property type="protein sequence ID" value="KAJ4391254.1"/>
    <property type="molecule type" value="Genomic_DNA"/>
</dbReference>
<feature type="region of interest" description="Disordered" evidence="2">
    <location>
        <begin position="1"/>
        <end position="20"/>
    </location>
</feature>
<sequence>MSLANDVGTGLSQPEKKRPKHVNTTIRYFDDPGVPLSPRIIGGPGPLKLTPKVDSPVLVTDVTGQEDKYKLDVNGFQFVKHESRFTDKLAGLKSRYSVKDELDETVRGHYAEMESLLREVLASTKYPQPSSVHIMTHIIREGPKDGEPSRGPAGPLYGVHVDQSVWAARGVAERWLGDAAEELLAKPRYQIINLWRPCKPITRDPFAVTDAMTVPDDDIVTVPLVFPDHKAESLECRPAADPEKPHRWYYKSEQQPDDVLLFIQVDSTKRVDMPRRCPHAAFKDPGLEEEKGEPRISIEVRAMVFYDED</sequence>
<protein>
    <recommendedName>
        <fullName evidence="5">Hydroxylase/desaturase asaB</fullName>
    </recommendedName>
</protein>
<dbReference type="GO" id="GO:0016491">
    <property type="term" value="F:oxidoreductase activity"/>
    <property type="evidence" value="ECO:0007669"/>
    <property type="project" value="InterPro"/>
</dbReference>
<dbReference type="AlphaFoldDB" id="A0A9W8YS89"/>
<keyword evidence="4" id="KW-1185">Reference proteome</keyword>
<reference evidence="3" key="1">
    <citation type="submission" date="2022-10" db="EMBL/GenBank/DDBJ databases">
        <title>Tapping the CABI collections for fungal endophytes: first genome assemblies for Collariella, Neodidymelliopsis, Ascochyta clinopodiicola, Didymella pomorum, Didymosphaeria variabile, Neocosmospora piperis and Neocucurbitaria cava.</title>
        <authorList>
            <person name="Hill R."/>
        </authorList>
    </citation>
    <scope>NUCLEOTIDE SEQUENCE</scope>
    <source>
        <strain evidence="3">IMI 355082</strain>
    </source>
</reference>
<name>A0A9W8YS89_9PEZI</name>
<dbReference type="Proteomes" id="UP001140453">
    <property type="component" value="Unassembled WGS sequence"/>
</dbReference>
<dbReference type="InterPro" id="IPR044053">
    <property type="entry name" value="AsaB-like"/>
</dbReference>
<evidence type="ECO:0000256" key="2">
    <source>
        <dbReference type="SAM" id="MobiDB-lite"/>
    </source>
</evidence>
<comment type="caution">
    <text evidence="3">The sequence shown here is derived from an EMBL/GenBank/DDBJ whole genome shotgun (WGS) entry which is preliminary data.</text>
</comment>
<gene>
    <name evidence="3" type="ORF">N0V93_004871</name>
</gene>
<dbReference type="PANTHER" id="PTHR34598">
    <property type="entry name" value="BLL6449 PROTEIN"/>
    <property type="match status" value="1"/>
</dbReference>